<evidence type="ECO:0000313" key="1">
    <source>
        <dbReference type="EMBL" id="KYP77392.1"/>
    </source>
</evidence>
<comment type="caution">
    <text evidence="1">The sequence shown here is derived from an EMBL/GenBank/DDBJ whole genome shotgun (WGS) entry which is preliminary data.</text>
</comment>
<dbReference type="Proteomes" id="UP000075243">
    <property type="component" value="Unassembled WGS sequence"/>
</dbReference>
<proteinExistence type="predicted"/>
<evidence type="ECO:0000313" key="2">
    <source>
        <dbReference type="Proteomes" id="UP000075243"/>
    </source>
</evidence>
<protein>
    <submittedName>
        <fullName evidence="1">Uncharacterized protein</fullName>
    </submittedName>
</protein>
<accession>A0A151UDK6</accession>
<keyword evidence="2" id="KW-1185">Reference proteome</keyword>
<name>A0A151UDK6_CAJCA</name>
<reference evidence="1" key="1">
    <citation type="journal article" date="2012" name="Nat. Biotechnol.">
        <title>Draft genome sequence of pigeonpea (Cajanus cajan), an orphan legume crop of resource-poor farmers.</title>
        <authorList>
            <person name="Varshney R.K."/>
            <person name="Chen W."/>
            <person name="Li Y."/>
            <person name="Bharti A.K."/>
            <person name="Saxena R.K."/>
            <person name="Schlueter J.A."/>
            <person name="Donoghue M.T."/>
            <person name="Azam S."/>
            <person name="Fan G."/>
            <person name="Whaley A.M."/>
            <person name="Farmer A.D."/>
            <person name="Sheridan J."/>
            <person name="Iwata A."/>
            <person name="Tuteja R."/>
            <person name="Penmetsa R.V."/>
            <person name="Wu W."/>
            <person name="Upadhyaya H.D."/>
            <person name="Yang S.P."/>
            <person name="Shah T."/>
            <person name="Saxena K.B."/>
            <person name="Michael T."/>
            <person name="McCombie W.R."/>
            <person name="Yang B."/>
            <person name="Zhang G."/>
            <person name="Yang H."/>
            <person name="Wang J."/>
            <person name="Spillane C."/>
            <person name="Cook D.R."/>
            <person name="May G.D."/>
            <person name="Xu X."/>
            <person name="Jackson S.A."/>
        </authorList>
    </citation>
    <scope>NUCLEOTIDE SEQUENCE [LARGE SCALE GENOMIC DNA]</scope>
</reference>
<dbReference type="Gramene" id="C.cajan_48416.t">
    <property type="protein sequence ID" value="C.cajan_48416.t.cds1"/>
    <property type="gene ID" value="C.cajan_48416"/>
</dbReference>
<dbReference type="EMBL" id="AGCT01020881">
    <property type="protein sequence ID" value="KYP77392.1"/>
    <property type="molecule type" value="Genomic_DNA"/>
</dbReference>
<dbReference type="AlphaFoldDB" id="A0A151UDK6"/>
<dbReference type="OMA" id="MDIFPAN"/>
<organism evidence="1 2">
    <name type="scientific">Cajanus cajan</name>
    <name type="common">Pigeon pea</name>
    <name type="synonym">Cajanus indicus</name>
    <dbReference type="NCBI Taxonomy" id="3821"/>
    <lineage>
        <taxon>Eukaryota</taxon>
        <taxon>Viridiplantae</taxon>
        <taxon>Streptophyta</taxon>
        <taxon>Embryophyta</taxon>
        <taxon>Tracheophyta</taxon>
        <taxon>Spermatophyta</taxon>
        <taxon>Magnoliopsida</taxon>
        <taxon>eudicotyledons</taxon>
        <taxon>Gunneridae</taxon>
        <taxon>Pentapetalae</taxon>
        <taxon>rosids</taxon>
        <taxon>fabids</taxon>
        <taxon>Fabales</taxon>
        <taxon>Fabaceae</taxon>
        <taxon>Papilionoideae</taxon>
        <taxon>50 kb inversion clade</taxon>
        <taxon>NPAAA clade</taxon>
        <taxon>indigoferoid/millettioid clade</taxon>
        <taxon>Phaseoleae</taxon>
        <taxon>Cajanus</taxon>
    </lineage>
</organism>
<gene>
    <name evidence="1" type="ORF">KK1_049089</name>
</gene>
<sequence length="107" mass="12649">MIGSYGVFPTNLPNFFGKHFDQWCVKIGIIFGFQEVLEIVKNIIQEMEEGATETQQETYRELKKKECETLFLIYQYINSINFEKICSANSTKMLWIFYIKCIEVLIK</sequence>